<sequence>MGKEGSTRSGHQTKMDRFTAVGLGGPLPDQDTGLHEPQGPTGAQILAAIEATCTELLAQIDTVSIEVNLLRVDLKKVVEHSLEME</sequence>
<organism evidence="2 3">
    <name type="scientific">Pleurodeles waltl</name>
    <name type="common">Iberian ribbed newt</name>
    <dbReference type="NCBI Taxonomy" id="8319"/>
    <lineage>
        <taxon>Eukaryota</taxon>
        <taxon>Metazoa</taxon>
        <taxon>Chordata</taxon>
        <taxon>Craniata</taxon>
        <taxon>Vertebrata</taxon>
        <taxon>Euteleostomi</taxon>
        <taxon>Amphibia</taxon>
        <taxon>Batrachia</taxon>
        <taxon>Caudata</taxon>
        <taxon>Salamandroidea</taxon>
        <taxon>Salamandridae</taxon>
        <taxon>Pleurodelinae</taxon>
        <taxon>Pleurodeles</taxon>
    </lineage>
</organism>
<keyword evidence="3" id="KW-1185">Reference proteome</keyword>
<protein>
    <submittedName>
        <fullName evidence="2">Uncharacterized protein</fullName>
    </submittedName>
</protein>
<name>A0AAV7LXA9_PLEWA</name>
<dbReference type="AlphaFoldDB" id="A0AAV7LXA9"/>
<evidence type="ECO:0000256" key="1">
    <source>
        <dbReference type="SAM" id="MobiDB-lite"/>
    </source>
</evidence>
<gene>
    <name evidence="2" type="ORF">NDU88_001325</name>
</gene>
<reference evidence="2" key="1">
    <citation type="journal article" date="2022" name="bioRxiv">
        <title>Sequencing and chromosome-scale assembly of the giantPleurodeles waltlgenome.</title>
        <authorList>
            <person name="Brown T."/>
            <person name="Elewa A."/>
            <person name="Iarovenko S."/>
            <person name="Subramanian E."/>
            <person name="Araus A.J."/>
            <person name="Petzold A."/>
            <person name="Susuki M."/>
            <person name="Suzuki K.-i.T."/>
            <person name="Hayashi T."/>
            <person name="Toyoda A."/>
            <person name="Oliveira C."/>
            <person name="Osipova E."/>
            <person name="Leigh N.D."/>
            <person name="Simon A."/>
            <person name="Yun M.H."/>
        </authorList>
    </citation>
    <scope>NUCLEOTIDE SEQUENCE</scope>
    <source>
        <strain evidence="2">20211129_DDA</strain>
        <tissue evidence="2">Liver</tissue>
    </source>
</reference>
<evidence type="ECO:0000313" key="2">
    <source>
        <dbReference type="EMBL" id="KAJ1096181.1"/>
    </source>
</evidence>
<evidence type="ECO:0000313" key="3">
    <source>
        <dbReference type="Proteomes" id="UP001066276"/>
    </source>
</evidence>
<accession>A0AAV7LXA9</accession>
<feature type="region of interest" description="Disordered" evidence="1">
    <location>
        <begin position="1"/>
        <end position="39"/>
    </location>
</feature>
<dbReference type="Proteomes" id="UP001066276">
    <property type="component" value="Chromosome 10"/>
</dbReference>
<dbReference type="EMBL" id="JANPWB010000014">
    <property type="protein sequence ID" value="KAJ1096181.1"/>
    <property type="molecule type" value="Genomic_DNA"/>
</dbReference>
<comment type="caution">
    <text evidence="2">The sequence shown here is derived from an EMBL/GenBank/DDBJ whole genome shotgun (WGS) entry which is preliminary data.</text>
</comment>
<proteinExistence type="predicted"/>